<feature type="region of interest" description="Disordered" evidence="4">
    <location>
        <begin position="1698"/>
        <end position="1717"/>
    </location>
</feature>
<dbReference type="Gene3D" id="2.130.10.130">
    <property type="entry name" value="Integrin alpha, N-terminal"/>
    <property type="match status" value="1"/>
</dbReference>
<dbReference type="Pfam" id="PF05593">
    <property type="entry name" value="RHS_repeat"/>
    <property type="match status" value="3"/>
</dbReference>
<dbReference type="Gene3D" id="2.180.10.10">
    <property type="entry name" value="RHS repeat-associated core"/>
    <property type="match status" value="2"/>
</dbReference>
<reference evidence="7" key="1">
    <citation type="journal article" date="2015" name="Int. J. Syst. Evol. Microbiol.">
        <title>Rhizobium alvei sp. nov., isolated from a freshwater river.</title>
        <authorList>
            <person name="Sheu S.Y."/>
            <person name="Huang H.W."/>
            <person name="Young C.C."/>
            <person name="Chen W.M."/>
        </authorList>
    </citation>
    <scope>NUCLEOTIDE SEQUENCE</scope>
    <source>
        <strain evidence="7">TNR-22</strain>
    </source>
</reference>
<proteinExistence type="predicted"/>
<keyword evidence="3" id="KW-0843">Virulence</keyword>
<feature type="domain" description="Insecticide toxin TcdB middle/N-terminal" evidence="6">
    <location>
        <begin position="861"/>
        <end position="959"/>
    </location>
</feature>
<feature type="signal peptide" evidence="5">
    <location>
        <begin position="1"/>
        <end position="28"/>
    </location>
</feature>
<keyword evidence="5" id="KW-0732">Signal</keyword>
<keyword evidence="8" id="KW-1185">Reference proteome</keyword>
<evidence type="ECO:0000259" key="6">
    <source>
        <dbReference type="Pfam" id="PF12256"/>
    </source>
</evidence>
<dbReference type="RefSeq" id="WP_304377163.1">
    <property type="nucleotide sequence ID" value="NZ_JAUOZU010000009.1"/>
</dbReference>
<evidence type="ECO:0000256" key="3">
    <source>
        <dbReference type="ARBA" id="ARBA00023026"/>
    </source>
</evidence>
<evidence type="ECO:0000313" key="7">
    <source>
        <dbReference type="EMBL" id="MDO6965232.1"/>
    </source>
</evidence>
<dbReference type="PANTHER" id="PTHR32305">
    <property type="match status" value="1"/>
</dbReference>
<dbReference type="Pfam" id="PF12256">
    <property type="entry name" value="TcdB_toxin_midN"/>
    <property type="match status" value="1"/>
</dbReference>
<name>A0ABT8YNF7_9HYPH</name>
<keyword evidence="2" id="KW-0964">Secreted</keyword>
<dbReference type="NCBIfam" id="TIGR01643">
    <property type="entry name" value="YD_repeat_2x"/>
    <property type="match status" value="4"/>
</dbReference>
<dbReference type="SUPFAM" id="SSF69318">
    <property type="entry name" value="Integrin alpha N-terminal domain"/>
    <property type="match status" value="2"/>
</dbReference>
<dbReference type="InterPro" id="IPR006530">
    <property type="entry name" value="YD"/>
</dbReference>
<evidence type="ECO:0000256" key="1">
    <source>
        <dbReference type="ARBA" id="ARBA00004613"/>
    </source>
</evidence>
<protein>
    <submittedName>
        <fullName evidence="7">Toxin TcdB middle/N-terminal domain-containing protein</fullName>
    </submittedName>
</protein>
<evidence type="ECO:0000313" key="8">
    <source>
        <dbReference type="Proteomes" id="UP001174932"/>
    </source>
</evidence>
<dbReference type="Proteomes" id="UP001174932">
    <property type="component" value="Unassembled WGS sequence"/>
</dbReference>
<dbReference type="InterPro" id="IPR003284">
    <property type="entry name" value="Sal_SpvB"/>
</dbReference>
<dbReference type="InterPro" id="IPR050708">
    <property type="entry name" value="T6SS_VgrG/RHS"/>
</dbReference>
<dbReference type="InterPro" id="IPR022045">
    <property type="entry name" value="TcdB_toxin_mid/N"/>
</dbReference>
<comment type="subcellular location">
    <subcellularLocation>
        <location evidence="1">Secreted</location>
    </subcellularLocation>
</comment>
<evidence type="ECO:0000256" key="4">
    <source>
        <dbReference type="SAM" id="MobiDB-lite"/>
    </source>
</evidence>
<dbReference type="PANTHER" id="PTHR32305:SF15">
    <property type="entry name" value="PROTEIN RHSA-RELATED"/>
    <property type="match status" value="1"/>
</dbReference>
<dbReference type="EMBL" id="JAUOZU010000009">
    <property type="protein sequence ID" value="MDO6965232.1"/>
    <property type="molecule type" value="Genomic_DNA"/>
</dbReference>
<evidence type="ECO:0000256" key="5">
    <source>
        <dbReference type="SAM" id="SignalP"/>
    </source>
</evidence>
<organism evidence="7 8">
    <name type="scientific">Rhizobium alvei</name>
    <dbReference type="NCBI Taxonomy" id="1132659"/>
    <lineage>
        <taxon>Bacteria</taxon>
        <taxon>Pseudomonadati</taxon>
        <taxon>Pseudomonadota</taxon>
        <taxon>Alphaproteobacteria</taxon>
        <taxon>Hyphomicrobiales</taxon>
        <taxon>Rhizobiaceae</taxon>
        <taxon>Rhizobium/Agrobacterium group</taxon>
        <taxon>Rhizobium</taxon>
    </lineage>
</organism>
<accession>A0ABT8YNF7</accession>
<evidence type="ECO:0000256" key="2">
    <source>
        <dbReference type="ARBA" id="ARBA00022525"/>
    </source>
</evidence>
<dbReference type="InterPro" id="IPR031325">
    <property type="entry name" value="RHS_repeat"/>
</dbReference>
<reference evidence="7" key="2">
    <citation type="submission" date="2023-07" db="EMBL/GenBank/DDBJ databases">
        <authorList>
            <person name="Shen H."/>
        </authorList>
    </citation>
    <scope>NUCLEOTIDE SEQUENCE</scope>
    <source>
        <strain evidence="7">TNR-22</strain>
    </source>
</reference>
<gene>
    <name evidence="7" type="ORF">Q4481_14790</name>
</gene>
<feature type="chain" id="PRO_5045410421" evidence="5">
    <location>
        <begin position="29"/>
        <end position="1921"/>
    </location>
</feature>
<dbReference type="InterPro" id="IPR028994">
    <property type="entry name" value="Integrin_alpha_N"/>
</dbReference>
<comment type="caution">
    <text evidence="7">The sequence shown here is derived from an EMBL/GenBank/DDBJ whole genome shotgun (WGS) entry which is preliminary data.</text>
</comment>
<dbReference type="Pfam" id="PF03534">
    <property type="entry name" value="SpvB"/>
    <property type="match status" value="1"/>
</dbReference>
<sequence length="1921" mass="210553">MRTIAKNAFALGLITSTIASVLALPVQAKTSVLDVEPAGKAGLSVLGNADGGRLLDDLRQISARPKISAEFVQVAENEDIPASTQEPAGPTLKQPNIGGTGTLDYSYDIDVPEFRGLEPKISLNYSSNRKAKLSGLYQGWLGYAWGLKGFDVIERVRQNGNIPAFDADDVYALNGEEMLLCNENAATPDVPVASGTSASCSAGGTHVSENENYLRIVRNSAANTWEITNREGTKMVLKSVGDFAGSNASEGTDAYDLAFRSRWLVASITDTNGNTVLYDYACEGLPVCYPSTVTYNNTTVRFILEDRPDFLTMANGHTISTITKRIKTIKVSTSGITVGAWRLFYEAAPESGLTRLAKIRRHGIGATVVSGSDDTAGNVTGGNPKPDTEFTYADYQGFEQTPTDLNNLKGPIHDLYTLDLNGDGITEILEEDRTSDFDDTALNCEYNLFHSLNANSVLSKQSLPNLPCFGRVGRYLDDEVKFPLAKFSQGHFGSNLAETQLLFRDGDNVNPENTQSGAQIDSEVKRWAIFAKNGSAFDVTIKNCSGTNLDPKTVLQCYKDYPGTQVVDYAADGRDNLQTSLYNDDNAGMLGVVNLYGDGRQQQVFQRSAGLRLIRKQLGDEDVAHPQMASGNFCSPPDTLCQFGDVNGDGADDLVIISKEVQGVQSNGLCNEDLLPQPCPVHLKVSVYLSRASATGDNLAQIIDEYEVFTDEASSFVLENAAIRDFDGDGISEILLQKPRLKDDTQIDAKNAEWDSKNTDRPFALLRVKKNSNGYSISKTNLSTTARTFEVGDFDGDGLQDLIFRKAFRDNDVVIKTANYTQGANDNVGFNRTGYINAIEEAEGVTQYQLRAGKSSVANTLPGLLTSIRSDMGSTTTFTYTPSTQFTNSYLPFSLPTVTMVKVTDGRGTFASTKYEYSGGLYGISSKKFLGYRTVTKVLPMIGEEDANPKIKTTYSQEVQNYGMPEVTAYLNAAGAKKREVTETWELKLSKPYRTRNTATVTELFDDGIARKTRIAREFDTYGNATVERNFGLVADDGSNIAGDGSRTERLFAPNLTKYIVSLPYKETVFDNPSSDGEIIAETKNWYSGQNDDPLTTPPNNTRLTKVARPRNAYNTSVWTYTYDSFGNRITETDPVGNLKEWSYSSSFTNLPIEERVKVRNGFWLTTAYSYGTDVAKACLSPATKTQPNTSTISYTYDEYCRTTLERNDVTGASTSISYEGEGNFDALLNAGFSNAPRVITKTPLPPAANGDARTTEKTEFVDGFGRIYRSVTTGSSNSPTAIVETEYDRRGNVSQTSLPHEPNATTIYWTVNAYDWDNRLTKTTHPGGNNSRTLTYSLPSSYTLANTDNVVLSRIVTEDEVGDKTETNISTDGDVVVVRRKGATESAFNLIHGATYDRLRRLVGVKDPGGAQWSYAYDLLGNRKSANDPDMGTWTYQYDDASRLVSQTDARGKITTIDYDGAGRVLTKVADGATITKNIYDDTTTSAYNMGQLTSTANGLNVNALNYALSEFTYNANGDVTKKVASISYAAGSYIKHAENTFYHAASKLIMRKSYSAQRIENGNTYNTGSALDVGTAEDPWTYNLKGQLLTIPSYVKETTYAIDGQTAFIKYGNNVTTDFSYSDTRRWLTRLTTQKADATKLIDNVYTRDAVGRITAIAGNTPRESWTYTYDGRSRLATATNQNVASLTETFTYTDNNNMTKRSRGLNPNSPVPDPLNLTYGTTTRPHAVVEIEGREIVYDDNGNTTDDKERTYTWDGANRLKTVVKDGVTTTFAYGGDGARVKQYNSNGKITLYPDANVEVAYDPGANSWTFTRYPHLDVKIEGTRPVYLHRDHLASVRMTTTTGAATEDNVIFAAFGEPTKGSAGNAGTPVSASDLLTQKSYIGERYDVDTGLMYLNARYMNPVTGRYIPPDTDNPRH</sequence>